<dbReference type="AlphaFoldDB" id="A0A7C9A7P3"/>
<accession>A0A7C9A7P3</accession>
<protein>
    <submittedName>
        <fullName evidence="1">Uncharacterized protein</fullName>
    </submittedName>
</protein>
<sequence>MTSPTNATTTASAAEIRRISPGLSPLLAGLVPLLSLPELGELGDLFLSAGVHSLCSGNPHNSGFPRNAVGPWFANEPVWGISPERLFLRRSKLTVIGRFPSDLGISPDNLLSDKFNVPDKDCNSPKSSGIGPVSSFEDKSSCTRFARDGQMLAGIAPENRFFARISRCSCLHSLRLLGISPERELSDTSRFCSLGIEQMEVGIGPERLLL</sequence>
<name>A0A7C9A7P3_OPUST</name>
<reference evidence="1" key="2">
    <citation type="submission" date="2020-07" db="EMBL/GenBank/DDBJ databases">
        <authorList>
            <person name="Vera ALvarez R."/>
            <person name="Arias-Moreno D.M."/>
            <person name="Jimenez-Jacinto V."/>
            <person name="Jimenez-Bremont J.F."/>
            <person name="Swaminathan K."/>
            <person name="Moose S.P."/>
            <person name="Guerrero-Gonzalez M.L."/>
            <person name="Marino-Ramirez L."/>
            <person name="Landsman D."/>
            <person name="Rodriguez-Kessler M."/>
            <person name="Delgado-Sanchez P."/>
        </authorList>
    </citation>
    <scope>NUCLEOTIDE SEQUENCE</scope>
    <source>
        <tissue evidence="1">Cladode</tissue>
    </source>
</reference>
<evidence type="ECO:0000313" key="1">
    <source>
        <dbReference type="EMBL" id="MBA4659851.1"/>
    </source>
</evidence>
<organism evidence="1">
    <name type="scientific">Opuntia streptacantha</name>
    <name type="common">Prickly pear cactus</name>
    <name type="synonym">Opuntia cardona</name>
    <dbReference type="NCBI Taxonomy" id="393608"/>
    <lineage>
        <taxon>Eukaryota</taxon>
        <taxon>Viridiplantae</taxon>
        <taxon>Streptophyta</taxon>
        <taxon>Embryophyta</taxon>
        <taxon>Tracheophyta</taxon>
        <taxon>Spermatophyta</taxon>
        <taxon>Magnoliopsida</taxon>
        <taxon>eudicotyledons</taxon>
        <taxon>Gunneridae</taxon>
        <taxon>Pentapetalae</taxon>
        <taxon>Caryophyllales</taxon>
        <taxon>Cactineae</taxon>
        <taxon>Cactaceae</taxon>
        <taxon>Opuntioideae</taxon>
        <taxon>Opuntia</taxon>
    </lineage>
</organism>
<reference evidence="1" key="1">
    <citation type="journal article" date="2013" name="J. Plant Res.">
        <title>Effect of fungi and light on seed germination of three Opuntia species from semiarid lands of central Mexico.</title>
        <authorList>
            <person name="Delgado-Sanchez P."/>
            <person name="Jimenez-Bremont J.F."/>
            <person name="Guerrero-Gonzalez Mde L."/>
            <person name="Flores J."/>
        </authorList>
    </citation>
    <scope>NUCLEOTIDE SEQUENCE</scope>
    <source>
        <tissue evidence="1">Cladode</tissue>
    </source>
</reference>
<proteinExistence type="predicted"/>
<dbReference type="EMBL" id="GISG01205303">
    <property type="protein sequence ID" value="MBA4659851.1"/>
    <property type="molecule type" value="Transcribed_RNA"/>
</dbReference>